<dbReference type="Gene3D" id="3.20.20.70">
    <property type="entry name" value="Aldolase class I"/>
    <property type="match status" value="1"/>
</dbReference>
<dbReference type="PANTHER" id="PTHR12128">
    <property type="entry name" value="DIHYDRODIPICOLINATE SYNTHASE"/>
    <property type="match status" value="1"/>
</dbReference>
<dbReference type="RefSeq" id="WP_013408638.1">
    <property type="nucleotide sequence ID" value="NC_014655.1"/>
</dbReference>
<dbReference type="AlphaFoldDB" id="E4RRA3"/>
<evidence type="ECO:0000313" key="6">
    <source>
        <dbReference type="Proteomes" id="UP000007435"/>
    </source>
</evidence>
<reference key="1">
    <citation type="submission" date="2010-11" db="EMBL/GenBank/DDBJ databases">
        <title>The complete genome of Leadbetterella byssophila DSM 17132.</title>
        <authorList>
            <consortium name="US DOE Joint Genome Institute (JGI-PGF)"/>
            <person name="Lucas S."/>
            <person name="Copeland A."/>
            <person name="Lapidus A."/>
            <person name="Glavina del Rio T."/>
            <person name="Dalin E."/>
            <person name="Tice H."/>
            <person name="Bruce D."/>
            <person name="Goodwin L."/>
            <person name="Pitluck S."/>
            <person name="Kyrpides N."/>
            <person name="Mavromatis K."/>
            <person name="Ivanova N."/>
            <person name="Teshima H."/>
            <person name="Brettin T."/>
            <person name="Detter J.C."/>
            <person name="Han C."/>
            <person name="Tapia R."/>
            <person name="Land M."/>
            <person name="Hauser L."/>
            <person name="Markowitz V."/>
            <person name="Cheng J.-F."/>
            <person name="Hugenholtz P."/>
            <person name="Woyke T."/>
            <person name="Wu D."/>
            <person name="Tindall B."/>
            <person name="Pomrenke H.G."/>
            <person name="Brambilla E."/>
            <person name="Klenk H.-P."/>
            <person name="Eisen J.A."/>
        </authorList>
    </citation>
    <scope>NUCLEOTIDE SEQUENCE [LARGE SCALE GENOMIC DNA]</scope>
    <source>
        <strain>DSM 17132</strain>
    </source>
</reference>
<dbReference type="EMBL" id="CP002305">
    <property type="protein sequence ID" value="ADQ17589.1"/>
    <property type="molecule type" value="Genomic_DNA"/>
</dbReference>
<dbReference type="PIRSF" id="PIRSF001365">
    <property type="entry name" value="DHDPS"/>
    <property type="match status" value="1"/>
</dbReference>
<feature type="active site" description="Schiff-base intermediate with substrate" evidence="4">
    <location>
        <position position="164"/>
    </location>
</feature>
<proteinExistence type="inferred from homology"/>
<sequence length="298" mass="33977">MKKFVPVMLTPFKENEEIDFEGLKRLIDFYLDSGAGGMFANCLSSEMYHLSRQERLELCEFVVRYIDGKVPVVATGSFGINLDECSHSIKEIYSTGVYGVIVISGLLSKENAGDQDFRLATSKLLEETEDIPLGFYECPVPYKRIIQPDHLGELVESGRVIYHKDTCLDINQIKEKLKACEKQSSFGLYDAYMVHAVESLKAGSAGLSCIQGNYFPELIVWLCEHYADESDKVEMVQAFFTNNMDLMHRTYPASAKYILRKRGLPISEFCRNGSSTRDYAELDELWNRFVEVKRTLEL</sequence>
<dbReference type="KEGG" id="lby:Lbys_1887"/>
<dbReference type="Proteomes" id="UP000007435">
    <property type="component" value="Chromosome"/>
</dbReference>
<keyword evidence="6" id="KW-1185">Reference proteome</keyword>
<dbReference type="SUPFAM" id="SSF51569">
    <property type="entry name" value="Aldolase"/>
    <property type="match status" value="1"/>
</dbReference>
<name>E4RRA3_LEAB4</name>
<feature type="active site" description="Proton donor/acceptor" evidence="4">
    <location>
        <position position="136"/>
    </location>
</feature>
<dbReference type="STRING" id="649349.Lbys_1887"/>
<dbReference type="eggNOG" id="COG0329">
    <property type="taxonomic scope" value="Bacteria"/>
</dbReference>
<gene>
    <name evidence="5" type="ordered locus">Lbys_1887</name>
</gene>
<evidence type="ECO:0000256" key="2">
    <source>
        <dbReference type="ARBA" id="ARBA00023239"/>
    </source>
</evidence>
<dbReference type="GO" id="GO:0008840">
    <property type="term" value="F:4-hydroxy-tetrahydrodipicolinate synthase activity"/>
    <property type="evidence" value="ECO:0007669"/>
    <property type="project" value="TreeGrafter"/>
</dbReference>
<dbReference type="Pfam" id="PF00701">
    <property type="entry name" value="DHDPS"/>
    <property type="match status" value="1"/>
</dbReference>
<dbReference type="CDD" id="cd00408">
    <property type="entry name" value="DHDPS-like"/>
    <property type="match status" value="1"/>
</dbReference>
<keyword evidence="2 3" id="KW-0456">Lyase</keyword>
<dbReference type="OrthoDB" id="9796205at2"/>
<accession>E4RRA3</accession>
<dbReference type="SMART" id="SM01130">
    <property type="entry name" value="DHDPS"/>
    <property type="match status" value="1"/>
</dbReference>
<evidence type="ECO:0000256" key="3">
    <source>
        <dbReference type="PIRNR" id="PIRNR001365"/>
    </source>
</evidence>
<evidence type="ECO:0000256" key="4">
    <source>
        <dbReference type="PIRSR" id="PIRSR001365-1"/>
    </source>
</evidence>
<protein>
    <submittedName>
        <fullName evidence="5">Dihydrodipicolinate synthetase</fullName>
    </submittedName>
</protein>
<reference evidence="5 6" key="2">
    <citation type="journal article" date="2011" name="Stand. Genomic Sci.">
        <title>Complete genome sequence of Leadbetterella byssophila type strain (4M15).</title>
        <authorList>
            <person name="Abt B."/>
            <person name="Teshima H."/>
            <person name="Lucas S."/>
            <person name="Lapidus A."/>
            <person name="Del Rio T.G."/>
            <person name="Nolan M."/>
            <person name="Tice H."/>
            <person name="Cheng J.F."/>
            <person name="Pitluck S."/>
            <person name="Liolios K."/>
            <person name="Pagani I."/>
            <person name="Ivanova N."/>
            <person name="Mavromatis K."/>
            <person name="Pati A."/>
            <person name="Tapia R."/>
            <person name="Han C."/>
            <person name="Goodwin L."/>
            <person name="Chen A."/>
            <person name="Palaniappan K."/>
            <person name="Land M."/>
            <person name="Hauser L."/>
            <person name="Chang Y.J."/>
            <person name="Jeffries C.D."/>
            <person name="Rohde M."/>
            <person name="Goker M."/>
            <person name="Tindall B.J."/>
            <person name="Detter J.C."/>
            <person name="Woyke T."/>
            <person name="Bristow J."/>
            <person name="Eisen J.A."/>
            <person name="Markowitz V."/>
            <person name="Hugenholtz P."/>
            <person name="Klenk H.P."/>
            <person name="Kyrpides N.C."/>
        </authorList>
    </citation>
    <scope>NUCLEOTIDE SEQUENCE [LARGE SCALE GENOMIC DNA]</scope>
    <source>
        <strain evidence="6">DSM 17132 / JCM 16389 / KACC 11308 / NBRC 106382 / 4M15</strain>
    </source>
</reference>
<dbReference type="InterPro" id="IPR013785">
    <property type="entry name" value="Aldolase_TIM"/>
</dbReference>
<dbReference type="HOGENOM" id="CLU_049343_2_0_10"/>
<evidence type="ECO:0000313" key="5">
    <source>
        <dbReference type="EMBL" id="ADQ17589.1"/>
    </source>
</evidence>
<comment type="similarity">
    <text evidence="1 3">Belongs to the DapA family.</text>
</comment>
<evidence type="ECO:0000256" key="1">
    <source>
        <dbReference type="ARBA" id="ARBA00007592"/>
    </source>
</evidence>
<dbReference type="PANTHER" id="PTHR12128:SF66">
    <property type="entry name" value="4-HYDROXY-2-OXOGLUTARATE ALDOLASE, MITOCHONDRIAL"/>
    <property type="match status" value="1"/>
</dbReference>
<organism evidence="5 6">
    <name type="scientific">Leadbetterella byssophila (strain DSM 17132 / JCM 16389 / KACC 11308 / NBRC 106382 / 4M15)</name>
    <dbReference type="NCBI Taxonomy" id="649349"/>
    <lineage>
        <taxon>Bacteria</taxon>
        <taxon>Pseudomonadati</taxon>
        <taxon>Bacteroidota</taxon>
        <taxon>Cytophagia</taxon>
        <taxon>Cytophagales</taxon>
        <taxon>Leadbetterellaceae</taxon>
        <taxon>Leadbetterella</taxon>
    </lineage>
</organism>
<dbReference type="InterPro" id="IPR002220">
    <property type="entry name" value="DapA-like"/>
</dbReference>